<sequence>MDRNKRDTARPDRFHQRLQTRRHILSPRMRMVADYIDQNRASVLSKSAIDLAHEAGVSDATVIRTVQALGFNGLVDLKQMLANHLGQSSTTVSKVATTIEQLQQDMGSVVDHVLQEHLHAQQTLAQPETRLAMERAVAILAQARRIGIFGIAASGILATYAARLFLRHGTPSYALNLTGIGLAEQLLEMSPGDALIVLLARNTHREIQATMEEANRLGIPVILITSHQPHSLGPMCAQIIILPRAKAESIPLHGPTLSCLEMLMLGLTMAAPQRSVESMKRLVLLRKMIRPGK</sequence>
<dbReference type="Gene3D" id="3.40.50.10490">
    <property type="entry name" value="Glucose-6-phosphate isomerase like protein, domain 1"/>
    <property type="match status" value="1"/>
</dbReference>
<keyword evidence="1" id="KW-0805">Transcription regulation</keyword>
<name>A0A3M6QRI8_9BURK</name>
<reference evidence="8 9" key="1">
    <citation type="submission" date="2018-10" db="EMBL/GenBank/DDBJ databases">
        <title>Draft genome of Cortibacter populi DSM10536.</title>
        <authorList>
            <person name="Bernier A.-M."/>
            <person name="Bernard K."/>
        </authorList>
    </citation>
    <scope>NUCLEOTIDE SEQUENCE [LARGE SCALE GENOMIC DNA]</scope>
    <source>
        <strain evidence="8 9">DSM 105136</strain>
    </source>
</reference>
<dbReference type="AlphaFoldDB" id="A0A3M6QRI8"/>
<dbReference type="SUPFAM" id="SSF46689">
    <property type="entry name" value="Homeodomain-like"/>
    <property type="match status" value="1"/>
</dbReference>
<evidence type="ECO:0000256" key="2">
    <source>
        <dbReference type="ARBA" id="ARBA00023125"/>
    </source>
</evidence>
<keyword evidence="5" id="KW-0812">Transmembrane</keyword>
<feature type="domain" description="SIS" evidence="7">
    <location>
        <begin position="136"/>
        <end position="281"/>
    </location>
</feature>
<dbReference type="GO" id="GO:0003677">
    <property type="term" value="F:DNA binding"/>
    <property type="evidence" value="ECO:0007669"/>
    <property type="project" value="UniProtKB-KW"/>
</dbReference>
<evidence type="ECO:0000313" key="9">
    <source>
        <dbReference type="Proteomes" id="UP000278006"/>
    </source>
</evidence>
<accession>A0A3M6QRI8</accession>
<evidence type="ECO:0000256" key="1">
    <source>
        <dbReference type="ARBA" id="ARBA00023015"/>
    </source>
</evidence>
<keyword evidence="2" id="KW-0238">DNA-binding</keyword>
<keyword evidence="4" id="KW-0804">Transcription</keyword>
<evidence type="ECO:0000256" key="4">
    <source>
        <dbReference type="ARBA" id="ARBA00023163"/>
    </source>
</evidence>
<dbReference type="SUPFAM" id="SSF53697">
    <property type="entry name" value="SIS domain"/>
    <property type="match status" value="1"/>
</dbReference>
<feature type="domain" description="HTH rpiR-type" evidence="6">
    <location>
        <begin position="12"/>
        <end position="88"/>
    </location>
</feature>
<dbReference type="OrthoDB" id="3574600at2"/>
<dbReference type="PROSITE" id="PS51464">
    <property type="entry name" value="SIS"/>
    <property type="match status" value="1"/>
</dbReference>
<dbReference type="InterPro" id="IPR001347">
    <property type="entry name" value="SIS_dom"/>
</dbReference>
<dbReference type="RefSeq" id="WP_122229143.1">
    <property type="nucleotide sequence ID" value="NZ_RDQO01000003.1"/>
</dbReference>
<comment type="caution">
    <text evidence="8">The sequence shown here is derived from an EMBL/GenBank/DDBJ whole genome shotgun (WGS) entry which is preliminary data.</text>
</comment>
<dbReference type="GO" id="GO:0003700">
    <property type="term" value="F:DNA-binding transcription factor activity"/>
    <property type="evidence" value="ECO:0007669"/>
    <property type="project" value="InterPro"/>
</dbReference>
<dbReference type="InterPro" id="IPR009057">
    <property type="entry name" value="Homeodomain-like_sf"/>
</dbReference>
<keyword evidence="5" id="KW-1133">Transmembrane helix</keyword>
<dbReference type="CDD" id="cd05013">
    <property type="entry name" value="SIS_RpiR"/>
    <property type="match status" value="1"/>
</dbReference>
<dbReference type="EMBL" id="RDQO01000003">
    <property type="protein sequence ID" value="RMX05665.1"/>
    <property type="molecule type" value="Genomic_DNA"/>
</dbReference>
<evidence type="ECO:0000256" key="5">
    <source>
        <dbReference type="SAM" id="Phobius"/>
    </source>
</evidence>
<dbReference type="Pfam" id="PF01418">
    <property type="entry name" value="HTH_6"/>
    <property type="match status" value="1"/>
</dbReference>
<proteinExistence type="predicted"/>
<dbReference type="Proteomes" id="UP000278006">
    <property type="component" value="Unassembled WGS sequence"/>
</dbReference>
<dbReference type="PROSITE" id="PS51071">
    <property type="entry name" value="HTH_RPIR"/>
    <property type="match status" value="1"/>
</dbReference>
<evidence type="ECO:0000313" key="8">
    <source>
        <dbReference type="EMBL" id="RMX05665.1"/>
    </source>
</evidence>
<dbReference type="PANTHER" id="PTHR30514:SF1">
    <property type="entry name" value="HTH-TYPE TRANSCRIPTIONAL REGULATOR HEXR-RELATED"/>
    <property type="match status" value="1"/>
</dbReference>
<evidence type="ECO:0000259" key="7">
    <source>
        <dbReference type="PROSITE" id="PS51464"/>
    </source>
</evidence>
<dbReference type="InterPro" id="IPR046348">
    <property type="entry name" value="SIS_dom_sf"/>
</dbReference>
<keyword evidence="9" id="KW-1185">Reference proteome</keyword>
<evidence type="ECO:0000256" key="3">
    <source>
        <dbReference type="ARBA" id="ARBA00023152"/>
    </source>
</evidence>
<feature type="transmembrane region" description="Helical" evidence="5">
    <location>
        <begin position="146"/>
        <end position="166"/>
    </location>
</feature>
<dbReference type="InterPro" id="IPR000281">
    <property type="entry name" value="HTH_RpiR"/>
</dbReference>
<evidence type="ECO:0000259" key="6">
    <source>
        <dbReference type="PROSITE" id="PS51071"/>
    </source>
</evidence>
<dbReference type="InterPro" id="IPR036388">
    <property type="entry name" value="WH-like_DNA-bd_sf"/>
</dbReference>
<dbReference type="Gene3D" id="1.10.10.10">
    <property type="entry name" value="Winged helix-like DNA-binding domain superfamily/Winged helix DNA-binding domain"/>
    <property type="match status" value="1"/>
</dbReference>
<dbReference type="GO" id="GO:0006096">
    <property type="term" value="P:glycolytic process"/>
    <property type="evidence" value="ECO:0007669"/>
    <property type="project" value="UniProtKB-KW"/>
</dbReference>
<dbReference type="GO" id="GO:0097367">
    <property type="term" value="F:carbohydrate derivative binding"/>
    <property type="evidence" value="ECO:0007669"/>
    <property type="project" value="InterPro"/>
</dbReference>
<dbReference type="Pfam" id="PF01380">
    <property type="entry name" value="SIS"/>
    <property type="match status" value="1"/>
</dbReference>
<dbReference type="InterPro" id="IPR047640">
    <property type="entry name" value="RpiR-like"/>
</dbReference>
<dbReference type="InterPro" id="IPR035472">
    <property type="entry name" value="RpiR-like_SIS"/>
</dbReference>
<dbReference type="PANTHER" id="PTHR30514">
    <property type="entry name" value="GLUCOKINASE"/>
    <property type="match status" value="1"/>
</dbReference>
<organism evidence="8 9">
    <name type="scientific">Corticibacter populi</name>
    <dbReference type="NCBI Taxonomy" id="1550736"/>
    <lineage>
        <taxon>Bacteria</taxon>
        <taxon>Pseudomonadati</taxon>
        <taxon>Pseudomonadota</taxon>
        <taxon>Betaproteobacteria</taxon>
        <taxon>Burkholderiales</taxon>
        <taxon>Comamonadaceae</taxon>
        <taxon>Corticibacter</taxon>
    </lineage>
</organism>
<keyword evidence="5" id="KW-0472">Membrane</keyword>
<protein>
    <submittedName>
        <fullName evidence="8">MurR/RpiR family transcriptional regulator</fullName>
    </submittedName>
</protein>
<keyword evidence="3" id="KW-0324">Glycolysis</keyword>
<gene>
    <name evidence="8" type="ORF">D8I35_10755</name>
</gene>